<feature type="transmembrane region" description="Helical" evidence="1">
    <location>
        <begin position="220"/>
        <end position="238"/>
    </location>
</feature>
<dbReference type="EMBL" id="LGCL01000002">
    <property type="protein sequence ID" value="KPL80986.1"/>
    <property type="molecule type" value="Genomic_DNA"/>
</dbReference>
<gene>
    <name evidence="2" type="ORF">ADN00_00060</name>
</gene>
<feature type="transmembrane region" description="Helical" evidence="1">
    <location>
        <begin position="115"/>
        <end position="137"/>
    </location>
</feature>
<accession>A0A0N8GPI4</accession>
<organism evidence="2 3">
    <name type="scientific">Ornatilinea apprima</name>
    <dbReference type="NCBI Taxonomy" id="1134406"/>
    <lineage>
        <taxon>Bacteria</taxon>
        <taxon>Bacillati</taxon>
        <taxon>Chloroflexota</taxon>
        <taxon>Anaerolineae</taxon>
        <taxon>Anaerolineales</taxon>
        <taxon>Anaerolineaceae</taxon>
        <taxon>Ornatilinea</taxon>
    </lineage>
</organism>
<feature type="transmembrane region" description="Helical" evidence="1">
    <location>
        <begin position="284"/>
        <end position="305"/>
    </location>
</feature>
<keyword evidence="3" id="KW-1185">Reference proteome</keyword>
<dbReference type="STRING" id="1134406.ADN00_00060"/>
<feature type="transmembrane region" description="Helical" evidence="1">
    <location>
        <begin position="245"/>
        <end position="264"/>
    </location>
</feature>
<dbReference type="InterPro" id="IPR019206">
    <property type="entry name" value="DUF2085_TM"/>
</dbReference>
<keyword evidence="1" id="KW-1133">Transmembrane helix</keyword>
<proteinExistence type="predicted"/>
<dbReference type="Pfam" id="PF09858">
    <property type="entry name" value="DUF2085"/>
    <property type="match status" value="1"/>
</dbReference>
<dbReference type="RefSeq" id="WP_075060916.1">
    <property type="nucleotide sequence ID" value="NZ_LGCL01000002.1"/>
</dbReference>
<keyword evidence="1" id="KW-0812">Transmembrane</keyword>
<dbReference type="Proteomes" id="UP000050417">
    <property type="component" value="Unassembled WGS sequence"/>
</dbReference>
<sequence>MITVTIYTHQDDITLDQLKADLDSLQSTVEHQVVTIDIDTDETLRKEMHGSTPLIKVGPYTLRPPFNRQDLEVTLRSAQDRVKYYQDDAEYIKRVERGRRVSGADRFSYWFSKQYMLVLNALVLLFVGLPFLAPVMMKQGLTGPARVIYAVYSPLCHQLSFRSWFLFGEQAYYPRELAGIEGVISYEELTQAETIDLNAARRFVGNEMVGYKVAFCQRDIAIYGGIFLFGVIFALTGRKIPGLKWYLWVLFGLVPIGIDGSSQLPSLAKSFFPSWMIIRESTPLLRSVTGLLFGITTAWFMYPMIEETMLETRKILGQKMEVLKQTQKANR</sequence>
<keyword evidence="1" id="KW-0472">Membrane</keyword>
<evidence type="ECO:0000313" key="2">
    <source>
        <dbReference type="EMBL" id="KPL80986.1"/>
    </source>
</evidence>
<name>A0A0N8GPI4_9CHLR</name>
<evidence type="ECO:0000313" key="3">
    <source>
        <dbReference type="Proteomes" id="UP000050417"/>
    </source>
</evidence>
<dbReference type="OrthoDB" id="152099at2"/>
<comment type="caution">
    <text evidence="2">The sequence shown here is derived from an EMBL/GenBank/DDBJ whole genome shotgun (WGS) entry which is preliminary data.</text>
</comment>
<evidence type="ECO:0008006" key="4">
    <source>
        <dbReference type="Google" id="ProtNLM"/>
    </source>
</evidence>
<dbReference type="AlphaFoldDB" id="A0A0N8GPI4"/>
<reference evidence="2 3" key="1">
    <citation type="submission" date="2015-07" db="EMBL/GenBank/DDBJ databases">
        <title>Genome sequence of Ornatilinea apprima DSM 23815.</title>
        <authorList>
            <person name="Hemp J."/>
            <person name="Ward L.M."/>
            <person name="Pace L.A."/>
            <person name="Fischer W.W."/>
        </authorList>
    </citation>
    <scope>NUCLEOTIDE SEQUENCE [LARGE SCALE GENOMIC DNA]</scope>
    <source>
        <strain evidence="2 3">P3M-1</strain>
    </source>
</reference>
<evidence type="ECO:0000256" key="1">
    <source>
        <dbReference type="SAM" id="Phobius"/>
    </source>
</evidence>
<protein>
    <recommendedName>
        <fullName evidence="4">DUF2085 domain-containing protein</fullName>
    </recommendedName>
</protein>